<evidence type="ECO:0000313" key="3">
    <source>
        <dbReference type="Proteomes" id="UP000504618"/>
    </source>
</evidence>
<name>A0A6J1PF98_9HYME</name>
<protein>
    <submittedName>
        <fullName evidence="4 5">Uncharacterized protein LOC112452230</fullName>
    </submittedName>
</protein>
<evidence type="ECO:0000313" key="6">
    <source>
        <dbReference type="RefSeq" id="XP_024868113.1"/>
    </source>
</evidence>
<organism evidence="3 6">
    <name type="scientific">Temnothorax curvispinosus</name>
    <dbReference type="NCBI Taxonomy" id="300111"/>
    <lineage>
        <taxon>Eukaryota</taxon>
        <taxon>Metazoa</taxon>
        <taxon>Ecdysozoa</taxon>
        <taxon>Arthropoda</taxon>
        <taxon>Hexapoda</taxon>
        <taxon>Insecta</taxon>
        <taxon>Pterygota</taxon>
        <taxon>Neoptera</taxon>
        <taxon>Endopterygota</taxon>
        <taxon>Hymenoptera</taxon>
        <taxon>Apocrita</taxon>
        <taxon>Aculeata</taxon>
        <taxon>Formicoidea</taxon>
        <taxon>Formicidae</taxon>
        <taxon>Myrmicinae</taxon>
        <taxon>Temnothorax</taxon>
    </lineage>
</organism>
<evidence type="ECO:0000313" key="4">
    <source>
        <dbReference type="RefSeq" id="XP_024868111.1"/>
    </source>
</evidence>
<dbReference type="RefSeq" id="XP_024868111.1">
    <property type="nucleotide sequence ID" value="XM_025012343.1"/>
</dbReference>
<keyword evidence="3" id="KW-1185">Reference proteome</keyword>
<feature type="domain" description="DUF4806" evidence="2">
    <location>
        <begin position="284"/>
        <end position="348"/>
    </location>
</feature>
<feature type="compositionally biased region" description="Basic residues" evidence="1">
    <location>
        <begin position="120"/>
        <end position="132"/>
    </location>
</feature>
<dbReference type="PANTHER" id="PTHR34153">
    <property type="entry name" value="SI:CH211-262H13.3-RELATED-RELATED"/>
    <property type="match status" value="1"/>
</dbReference>
<dbReference type="PANTHER" id="PTHR34153:SF2">
    <property type="entry name" value="SI:CH211-262H13.3-RELATED"/>
    <property type="match status" value="1"/>
</dbReference>
<proteinExistence type="predicted"/>
<feature type="compositionally biased region" description="Low complexity" evidence="1">
    <location>
        <begin position="206"/>
        <end position="217"/>
    </location>
</feature>
<evidence type="ECO:0000259" key="2">
    <source>
        <dbReference type="Pfam" id="PF16064"/>
    </source>
</evidence>
<reference evidence="4 5" key="1">
    <citation type="submission" date="2025-04" db="UniProtKB">
        <authorList>
            <consortium name="RefSeq"/>
        </authorList>
    </citation>
    <scope>IDENTIFICATION</scope>
    <source>
        <tissue evidence="4 5">Whole body</tissue>
    </source>
</reference>
<dbReference type="RefSeq" id="XP_024868112.1">
    <property type="nucleotide sequence ID" value="XM_025012344.1"/>
</dbReference>
<feature type="region of interest" description="Disordered" evidence="1">
    <location>
        <begin position="201"/>
        <end position="224"/>
    </location>
</feature>
<dbReference type="InterPro" id="IPR032071">
    <property type="entry name" value="DUF4806"/>
</dbReference>
<evidence type="ECO:0000256" key="1">
    <source>
        <dbReference type="SAM" id="MobiDB-lite"/>
    </source>
</evidence>
<feature type="compositionally biased region" description="Basic and acidic residues" evidence="1">
    <location>
        <begin position="99"/>
        <end position="119"/>
    </location>
</feature>
<dbReference type="RefSeq" id="XP_024868113.1">
    <property type="nucleotide sequence ID" value="XM_025012345.1"/>
</dbReference>
<evidence type="ECO:0000313" key="5">
    <source>
        <dbReference type="RefSeq" id="XP_024868112.1"/>
    </source>
</evidence>
<dbReference type="OrthoDB" id="7555361at2759"/>
<dbReference type="Pfam" id="PF16064">
    <property type="entry name" value="DUF4806"/>
    <property type="match status" value="1"/>
</dbReference>
<gene>
    <name evidence="4 5 6" type="primary">LOC112452230</name>
</gene>
<dbReference type="AlphaFoldDB" id="A0A6J1PF98"/>
<feature type="region of interest" description="Disordered" evidence="1">
    <location>
        <begin position="74"/>
        <end position="154"/>
    </location>
</feature>
<accession>A0A6J1PF98</accession>
<sequence length="398" mass="45698">MAYAVVCFSDNTVSEVPTNWIHEDDNEVMCWWPPTSVKNVSTLISKRADPDRKSWSLISVKIQKYFASVEKARKAAEDDNYTSTDDQCMGKGQRKKKSIIHDNHSDTDENKEKNNDKNNRRSSSKNRLKVYGRKQVNVPINKEQSEGDLSGNEQNIDKALPVWPTDLEIQSSQNNANIGVKSVTNNNQNDVMQTTGRELVKEHSEMSASKSESSGSERTWNTNKSTENNTVLNVLERIDENVENLMRAIADMHLELNDVSTQLTNKYIRNGQNKSNTERIKTFLPLKCVDDIKKIEVELKNDKTLYNEYEAFLQKIGGHSPREHVRNILAKVFSNECAMKCSWKGRRQNFAVSKLLVITVMKDIILGHHVVTEKDLDTISAEWFRFAKQRKNREEKEN</sequence>
<dbReference type="GeneID" id="112452230"/>
<dbReference type="Proteomes" id="UP000504618">
    <property type="component" value="Unplaced"/>
</dbReference>